<evidence type="ECO:0000259" key="1">
    <source>
        <dbReference type="PROSITE" id="PS50181"/>
    </source>
</evidence>
<dbReference type="InterPro" id="IPR017451">
    <property type="entry name" value="F-box-assoc_interact_dom"/>
</dbReference>
<accession>A0AAP0S2E0</accession>
<reference evidence="2 3" key="1">
    <citation type="journal article" date="2024" name="Plant J.">
        <title>Genome sequences and population genomics reveal climatic adaptation and genomic divergence between two closely related sweetgum species.</title>
        <authorList>
            <person name="Xu W.Q."/>
            <person name="Ren C.Q."/>
            <person name="Zhang X.Y."/>
            <person name="Comes H.P."/>
            <person name="Liu X.H."/>
            <person name="Li Y.G."/>
            <person name="Kettle C.J."/>
            <person name="Jalonen R."/>
            <person name="Gaisberger H."/>
            <person name="Ma Y.Z."/>
            <person name="Qiu Y.X."/>
        </authorList>
    </citation>
    <scope>NUCLEOTIDE SEQUENCE [LARGE SCALE GENOMIC DNA]</scope>
    <source>
        <strain evidence="2">Hangzhou</strain>
    </source>
</reference>
<dbReference type="Pfam" id="PF07734">
    <property type="entry name" value="FBA_1"/>
    <property type="match status" value="1"/>
</dbReference>
<dbReference type="InterPro" id="IPR001810">
    <property type="entry name" value="F-box_dom"/>
</dbReference>
<gene>
    <name evidence="2" type="ORF">L1049_024679</name>
</gene>
<keyword evidence="3" id="KW-1185">Reference proteome</keyword>
<organism evidence="2 3">
    <name type="scientific">Liquidambar formosana</name>
    <name type="common">Formosan gum</name>
    <dbReference type="NCBI Taxonomy" id="63359"/>
    <lineage>
        <taxon>Eukaryota</taxon>
        <taxon>Viridiplantae</taxon>
        <taxon>Streptophyta</taxon>
        <taxon>Embryophyta</taxon>
        <taxon>Tracheophyta</taxon>
        <taxon>Spermatophyta</taxon>
        <taxon>Magnoliopsida</taxon>
        <taxon>eudicotyledons</taxon>
        <taxon>Gunneridae</taxon>
        <taxon>Pentapetalae</taxon>
        <taxon>Saxifragales</taxon>
        <taxon>Altingiaceae</taxon>
        <taxon>Liquidambar</taxon>
    </lineage>
</organism>
<dbReference type="InterPro" id="IPR050796">
    <property type="entry name" value="SCF_F-box_component"/>
</dbReference>
<dbReference type="Gene3D" id="1.20.1280.50">
    <property type="match status" value="1"/>
</dbReference>
<dbReference type="Proteomes" id="UP001415857">
    <property type="component" value="Unassembled WGS sequence"/>
</dbReference>
<dbReference type="CDD" id="cd22157">
    <property type="entry name" value="F-box_AtFBW1-like"/>
    <property type="match status" value="1"/>
</dbReference>
<evidence type="ECO:0000313" key="3">
    <source>
        <dbReference type="Proteomes" id="UP001415857"/>
    </source>
</evidence>
<dbReference type="AlphaFoldDB" id="A0AAP0S2E0"/>
<dbReference type="NCBIfam" id="TIGR01640">
    <property type="entry name" value="F_box_assoc_1"/>
    <property type="match status" value="1"/>
</dbReference>
<dbReference type="PANTHER" id="PTHR31672">
    <property type="entry name" value="BNACNNG10540D PROTEIN"/>
    <property type="match status" value="1"/>
</dbReference>
<comment type="caution">
    <text evidence="2">The sequence shown here is derived from an EMBL/GenBank/DDBJ whole genome shotgun (WGS) entry which is preliminary data.</text>
</comment>
<name>A0AAP0S2E0_LIQFO</name>
<dbReference type="SUPFAM" id="SSF81383">
    <property type="entry name" value="F-box domain"/>
    <property type="match status" value="1"/>
</dbReference>
<dbReference type="Pfam" id="PF00646">
    <property type="entry name" value="F-box"/>
    <property type="match status" value="1"/>
</dbReference>
<dbReference type="InterPro" id="IPR006527">
    <property type="entry name" value="F-box-assoc_dom_typ1"/>
</dbReference>
<sequence>MATTLRDMPGDMVTNILLQLPVKSLMRFRCVCKSWHALISDPNFINTHLNQTRVNNKGYVLIKHRDSDLDKFSLRCDETFVGQKRLELPFKENVESLMVEGYCNGLLCLSCLGNPRIQRDLYLWNPAIQKLKRLPQSTPITERFACIYFAFGHVPQIDDYRVVKFVYHRYIPCVNGICNAALRCLKAPPEAELYSLRTNSWKAIENVFPCVIQSCSKDPILNGIVHWLARVYQEGGPFYEFVLSFDMGNEIFGEILFESSQSVAVMIMY</sequence>
<evidence type="ECO:0000313" key="2">
    <source>
        <dbReference type="EMBL" id="KAK9285485.1"/>
    </source>
</evidence>
<dbReference type="PROSITE" id="PS50181">
    <property type="entry name" value="FBOX"/>
    <property type="match status" value="1"/>
</dbReference>
<protein>
    <recommendedName>
        <fullName evidence="1">F-box domain-containing protein</fullName>
    </recommendedName>
</protein>
<dbReference type="InterPro" id="IPR036047">
    <property type="entry name" value="F-box-like_dom_sf"/>
</dbReference>
<dbReference type="SMART" id="SM00256">
    <property type="entry name" value="FBOX"/>
    <property type="match status" value="1"/>
</dbReference>
<proteinExistence type="predicted"/>
<dbReference type="PANTHER" id="PTHR31672:SF13">
    <property type="entry name" value="F-BOX PROTEIN CPR30-LIKE"/>
    <property type="match status" value="1"/>
</dbReference>
<dbReference type="EMBL" id="JBBPBK010000005">
    <property type="protein sequence ID" value="KAK9285485.1"/>
    <property type="molecule type" value="Genomic_DNA"/>
</dbReference>
<feature type="domain" description="F-box" evidence="1">
    <location>
        <begin position="2"/>
        <end position="48"/>
    </location>
</feature>